<protein>
    <submittedName>
        <fullName evidence="1">Uncharacterized protein</fullName>
    </submittedName>
</protein>
<dbReference type="OrthoDB" id="2596179at2759"/>
<dbReference type="EMBL" id="JAACJM010000068">
    <property type="protein sequence ID" value="KAF5352076.1"/>
    <property type="molecule type" value="Genomic_DNA"/>
</dbReference>
<evidence type="ECO:0000313" key="2">
    <source>
        <dbReference type="Proteomes" id="UP000559256"/>
    </source>
</evidence>
<gene>
    <name evidence="1" type="ORF">D9758_009446</name>
</gene>
<comment type="caution">
    <text evidence="1">The sequence shown here is derived from an EMBL/GenBank/DDBJ whole genome shotgun (WGS) entry which is preliminary data.</text>
</comment>
<name>A0A8H5FWS9_9AGAR</name>
<proteinExistence type="predicted"/>
<evidence type="ECO:0000313" key="1">
    <source>
        <dbReference type="EMBL" id="KAF5352076.1"/>
    </source>
</evidence>
<keyword evidence="2" id="KW-1185">Reference proteome</keyword>
<dbReference type="Proteomes" id="UP000559256">
    <property type="component" value="Unassembled WGS sequence"/>
</dbReference>
<reference evidence="1 2" key="1">
    <citation type="journal article" date="2020" name="ISME J.">
        <title>Uncovering the hidden diversity of litter-decomposition mechanisms in mushroom-forming fungi.</title>
        <authorList>
            <person name="Floudas D."/>
            <person name="Bentzer J."/>
            <person name="Ahren D."/>
            <person name="Johansson T."/>
            <person name="Persson P."/>
            <person name="Tunlid A."/>
        </authorList>
    </citation>
    <scope>NUCLEOTIDE SEQUENCE [LARGE SCALE GENOMIC DNA]</scope>
    <source>
        <strain evidence="1 2">CBS 291.85</strain>
    </source>
</reference>
<accession>A0A8H5FWS9</accession>
<sequence length="127" mass="14691">MGIFAGYGQHILYSTAITSLSIHLLYQRRHFEDQRAAVQARISVLESIVQELRSNKNLSPDDLARLKRLARPPEEKEEEEDLSWREVFSGKVGKKDSPPYTLGIKKHNLDYVVPEIYLSFCQICVYH</sequence>
<dbReference type="AlphaFoldDB" id="A0A8H5FWS9"/>
<organism evidence="1 2">
    <name type="scientific">Tetrapyrgos nigripes</name>
    <dbReference type="NCBI Taxonomy" id="182062"/>
    <lineage>
        <taxon>Eukaryota</taxon>
        <taxon>Fungi</taxon>
        <taxon>Dikarya</taxon>
        <taxon>Basidiomycota</taxon>
        <taxon>Agaricomycotina</taxon>
        <taxon>Agaricomycetes</taxon>
        <taxon>Agaricomycetidae</taxon>
        <taxon>Agaricales</taxon>
        <taxon>Marasmiineae</taxon>
        <taxon>Marasmiaceae</taxon>
        <taxon>Tetrapyrgos</taxon>
    </lineage>
</organism>